<dbReference type="GeneID" id="78372653"/>
<dbReference type="InterPro" id="IPR026590">
    <property type="entry name" value="Ssirtuin_cat_dom"/>
</dbReference>
<comment type="caution">
    <text evidence="6">The sequence shown here is derived from an EMBL/GenBank/DDBJ whole genome shotgun (WGS) entry which is preliminary data.</text>
</comment>
<feature type="active site" description="Proton acceptor" evidence="4">
    <location>
        <position position="121"/>
    </location>
</feature>
<evidence type="ECO:0000259" key="5">
    <source>
        <dbReference type="PROSITE" id="PS50305"/>
    </source>
</evidence>
<reference evidence="6 7" key="1">
    <citation type="submission" date="2015-01" db="EMBL/GenBank/DDBJ databases">
        <title>Draft genome of the acidophilic iron oxidizer Ferrimicrobium acidiphilum strain T23.</title>
        <authorList>
            <person name="Poehlein A."/>
            <person name="Eisen S."/>
            <person name="Schloemann M."/>
            <person name="Johnson B.D."/>
            <person name="Daniel R."/>
            <person name="Muehling M."/>
        </authorList>
    </citation>
    <scope>NUCLEOTIDE SEQUENCE [LARGE SCALE GENOMIC DNA]</scope>
    <source>
        <strain evidence="6 7">T23</strain>
    </source>
</reference>
<evidence type="ECO:0000256" key="3">
    <source>
        <dbReference type="ARBA" id="ARBA00023027"/>
    </source>
</evidence>
<dbReference type="PROSITE" id="PS50305">
    <property type="entry name" value="SIRTUIN"/>
    <property type="match status" value="1"/>
</dbReference>
<evidence type="ECO:0000256" key="4">
    <source>
        <dbReference type="PROSITE-ProRule" id="PRU00236"/>
    </source>
</evidence>
<feature type="domain" description="Deacetylase sirtuin-type" evidence="5">
    <location>
        <begin position="1"/>
        <end position="258"/>
    </location>
</feature>
<dbReference type="SUPFAM" id="SSF52467">
    <property type="entry name" value="DHS-like NAD/FAD-binding domain"/>
    <property type="match status" value="1"/>
</dbReference>
<dbReference type="EMBL" id="JXUW01000011">
    <property type="protein sequence ID" value="KJE76818.1"/>
    <property type="molecule type" value="Genomic_DNA"/>
</dbReference>
<dbReference type="STRING" id="1121877.FEAC_14660"/>
<feature type="binding site" evidence="4">
    <location>
        <position position="132"/>
    </location>
    <ligand>
        <name>Zn(2+)</name>
        <dbReference type="ChEBI" id="CHEBI:29105"/>
    </ligand>
</feature>
<dbReference type="GO" id="GO:0070403">
    <property type="term" value="F:NAD+ binding"/>
    <property type="evidence" value="ECO:0007669"/>
    <property type="project" value="InterPro"/>
</dbReference>
<evidence type="ECO:0000256" key="2">
    <source>
        <dbReference type="ARBA" id="ARBA00022679"/>
    </source>
</evidence>
<dbReference type="GO" id="GO:0016787">
    <property type="term" value="F:hydrolase activity"/>
    <property type="evidence" value="ECO:0007669"/>
    <property type="project" value="UniProtKB-KW"/>
</dbReference>
<evidence type="ECO:0000313" key="6">
    <source>
        <dbReference type="EMBL" id="KJE76818.1"/>
    </source>
</evidence>
<accession>A0A0D8FU67</accession>
<dbReference type="Proteomes" id="UP000032336">
    <property type="component" value="Unassembled WGS sequence"/>
</dbReference>
<feature type="binding site" evidence="4">
    <location>
        <position position="154"/>
    </location>
    <ligand>
        <name>Zn(2+)</name>
        <dbReference type="ChEBI" id="CHEBI:29105"/>
    </ligand>
</feature>
<protein>
    <recommendedName>
        <fullName evidence="1">protein acetyllysine N-acetyltransferase</fullName>
        <ecNumber evidence="1">2.3.1.286</ecNumber>
    </recommendedName>
</protein>
<evidence type="ECO:0000313" key="7">
    <source>
        <dbReference type="Proteomes" id="UP000032336"/>
    </source>
</evidence>
<dbReference type="InterPro" id="IPR026591">
    <property type="entry name" value="Sirtuin_cat_small_dom_sf"/>
</dbReference>
<dbReference type="PANTHER" id="PTHR11085:SF10">
    <property type="entry name" value="NAD-DEPENDENT PROTEIN DEACYLASE SIRTUIN-5, MITOCHONDRIAL-RELATED"/>
    <property type="match status" value="1"/>
</dbReference>
<dbReference type="InterPro" id="IPR003000">
    <property type="entry name" value="Sirtuin"/>
</dbReference>
<dbReference type="OrthoDB" id="9800582at2"/>
<evidence type="ECO:0000256" key="1">
    <source>
        <dbReference type="ARBA" id="ARBA00012928"/>
    </source>
</evidence>
<dbReference type="eggNOG" id="COG0846">
    <property type="taxonomic scope" value="Bacteria"/>
</dbReference>
<dbReference type="RefSeq" id="WP_052565936.1">
    <property type="nucleotide sequence ID" value="NZ_JQKF01000044.1"/>
</dbReference>
<dbReference type="AlphaFoldDB" id="A0A0D8FU67"/>
<sequence length="286" mass="30869">MNELLQTLDRLQRATIVAFTGAGLSTAAGIPDYRGPEGIWTKNPAASKHSRVSHYRQDPELRAKLWQGRLVNPLYGAQSTPGHHCLESLARAGRLQGVITQNVDGLHRLSTGYHYPLIELHGCIHESRCLSCGDIKPMGEALERVVHGDRDPSCRIPSDSGSCGGVLASNTVTFGEPVPPARIEAAQALIDTTEVVLVLGSTLSVNPAARLVAFALEQGKEVVVVNQGPTRYDDRGVIKIHADCQQFLSELDALVSLPNTSAFAVERLSDWLLAPTTSCAAEHDQR</sequence>
<keyword evidence="4" id="KW-0862">Zinc</keyword>
<dbReference type="Gene3D" id="3.40.50.1220">
    <property type="entry name" value="TPP-binding domain"/>
    <property type="match status" value="1"/>
</dbReference>
<keyword evidence="7" id="KW-1185">Reference proteome</keyword>
<dbReference type="InterPro" id="IPR050134">
    <property type="entry name" value="NAD-dep_sirtuin_deacylases"/>
</dbReference>
<dbReference type="Pfam" id="PF02146">
    <property type="entry name" value="SIR2"/>
    <property type="match status" value="1"/>
</dbReference>
<feature type="binding site" evidence="4">
    <location>
        <position position="163"/>
    </location>
    <ligand>
        <name>Zn(2+)</name>
        <dbReference type="ChEBI" id="CHEBI:29105"/>
    </ligand>
</feature>
<dbReference type="EC" id="2.3.1.286" evidence="1"/>
<keyword evidence="4" id="KW-0479">Metal-binding</keyword>
<dbReference type="CDD" id="cd01407">
    <property type="entry name" value="SIR2-fam"/>
    <property type="match status" value="1"/>
</dbReference>
<feature type="binding site" evidence="4">
    <location>
        <position position="129"/>
    </location>
    <ligand>
        <name>Zn(2+)</name>
        <dbReference type="ChEBI" id="CHEBI:29105"/>
    </ligand>
</feature>
<keyword evidence="6" id="KW-0378">Hydrolase</keyword>
<dbReference type="GO" id="GO:0017136">
    <property type="term" value="F:histone deacetylase activity, NAD-dependent"/>
    <property type="evidence" value="ECO:0007669"/>
    <property type="project" value="TreeGrafter"/>
</dbReference>
<keyword evidence="3" id="KW-0520">NAD</keyword>
<dbReference type="GO" id="GO:0046872">
    <property type="term" value="F:metal ion binding"/>
    <property type="evidence" value="ECO:0007669"/>
    <property type="project" value="UniProtKB-KW"/>
</dbReference>
<dbReference type="InterPro" id="IPR029035">
    <property type="entry name" value="DHS-like_NAD/FAD-binding_dom"/>
</dbReference>
<dbReference type="Gene3D" id="3.30.1600.10">
    <property type="entry name" value="SIR2/SIRT2 'Small Domain"/>
    <property type="match status" value="1"/>
</dbReference>
<proteinExistence type="predicted"/>
<dbReference type="PANTHER" id="PTHR11085">
    <property type="entry name" value="NAD-DEPENDENT PROTEIN DEACYLASE SIRTUIN-5, MITOCHONDRIAL-RELATED"/>
    <property type="match status" value="1"/>
</dbReference>
<name>A0A0D8FU67_9ACTN</name>
<dbReference type="PATRIC" id="fig|1121877.4.peg.1614"/>
<keyword evidence="2" id="KW-0808">Transferase</keyword>
<gene>
    <name evidence="6" type="primary">cobB2</name>
    <name evidence="6" type="ORF">FEAC_14660</name>
</gene>
<organism evidence="6 7">
    <name type="scientific">Ferrimicrobium acidiphilum DSM 19497</name>
    <dbReference type="NCBI Taxonomy" id="1121877"/>
    <lineage>
        <taxon>Bacteria</taxon>
        <taxon>Bacillati</taxon>
        <taxon>Actinomycetota</taxon>
        <taxon>Acidimicrobiia</taxon>
        <taxon>Acidimicrobiales</taxon>
        <taxon>Acidimicrobiaceae</taxon>
        <taxon>Ferrimicrobium</taxon>
    </lineage>
</organism>